<dbReference type="Proteomes" id="UP000613768">
    <property type="component" value="Unassembled WGS sequence"/>
</dbReference>
<comment type="caution">
    <text evidence="3">The sequence shown here is derived from an EMBL/GenBank/DDBJ whole genome shotgun (WGS) entry which is preliminary data.</text>
</comment>
<evidence type="ECO:0000313" key="3">
    <source>
        <dbReference type="EMBL" id="MBD8527028.1"/>
    </source>
</evidence>
<dbReference type="RefSeq" id="WP_192030450.1">
    <property type="nucleotide sequence ID" value="NZ_JACYTR010000038.1"/>
</dbReference>
<evidence type="ECO:0000256" key="2">
    <source>
        <dbReference type="SAM" id="SignalP"/>
    </source>
</evidence>
<evidence type="ECO:0000256" key="1">
    <source>
        <dbReference type="SAM" id="MobiDB-lite"/>
    </source>
</evidence>
<feature type="chain" id="PRO_5043755694" evidence="2">
    <location>
        <begin position="24"/>
        <end position="566"/>
    </location>
</feature>
<dbReference type="InterPro" id="IPR011050">
    <property type="entry name" value="Pectin_lyase_fold/virulence"/>
</dbReference>
<proteinExistence type="predicted"/>
<dbReference type="PANTHER" id="PTHR41339:SF1">
    <property type="entry name" value="SECRETED PROTEIN"/>
    <property type="match status" value="1"/>
</dbReference>
<sequence length="566" mass="58758">MSKFRKSLLALACTTALVGTASANHINESFDGAWTGPVGTNKGMMVDYIPAANLFFFTFFTYDAEGNQLWLTGSFPTVAGQFDYTGVPVSVVTGGQFAAPGAPVFDQVGTVDLAISCGAIEMAFDAADSGLSDFGLSLAPSLNVDSLTSSQCNMPVSTCPAGTSANGNDCDLPSSISNDLFLPAGKKYIVNGQVSVESGGRLIIAPGVTVQGADDDSVPNFVAVKAGGQIYAEGTAEQPITFTGPRPEVGSWSGLVIAGNSTCNDAAAGQPCTFEAVPEITYGGTQLDDNSGSLRYVRILWAGFAVRQNEELNALTLLGVGNGTKIEYVQTDGGKDDGFEFFGGSVNARYLVCSNMGDDCLDFDQGYSGNIQHALVFQGENTDIGSDSNGIESDNDSSNNDKEPRTRPTIANLTLVGSANGNEGMRLRRGTGGNYYGVVVTGFKDRCLNLDSAGTFALGTATAQGEELSISNSFVGSCTGGQFEDSAGSADPDPLPYLVSAWYNAGTGNRAGDPDLSGFLPNASSPLLTGGATPNDPWFIPTTYVGAFAGPRDNWTQGWTANLPGQ</sequence>
<protein>
    <submittedName>
        <fullName evidence="3">Uncharacterized protein</fullName>
    </submittedName>
</protein>
<name>A0AAW3ZLK4_9GAMM</name>
<dbReference type="SUPFAM" id="SSF51126">
    <property type="entry name" value="Pectin lyase-like"/>
    <property type="match status" value="1"/>
</dbReference>
<accession>A0AAW3ZLK4</accession>
<feature type="signal peptide" evidence="2">
    <location>
        <begin position="1"/>
        <end position="23"/>
    </location>
</feature>
<evidence type="ECO:0000313" key="4">
    <source>
        <dbReference type="Proteomes" id="UP000613768"/>
    </source>
</evidence>
<keyword evidence="4" id="KW-1185">Reference proteome</keyword>
<feature type="region of interest" description="Disordered" evidence="1">
    <location>
        <begin position="385"/>
        <end position="408"/>
    </location>
</feature>
<feature type="compositionally biased region" description="Polar residues" evidence="1">
    <location>
        <begin position="385"/>
        <end position="398"/>
    </location>
</feature>
<gene>
    <name evidence="3" type="ORF">IFO71_14900</name>
</gene>
<dbReference type="PANTHER" id="PTHR41339">
    <property type="entry name" value="LIPL48"/>
    <property type="match status" value="1"/>
</dbReference>
<reference evidence="3 4" key="1">
    <citation type="submission" date="2020-09" db="EMBL/GenBank/DDBJ databases">
        <title>Pseudoxanthomonas sp. CAU 1598 isolated from sand of Yaerae Beach.</title>
        <authorList>
            <person name="Kim W."/>
        </authorList>
    </citation>
    <scope>NUCLEOTIDE SEQUENCE [LARGE SCALE GENOMIC DNA]</scope>
    <source>
        <strain evidence="3 4">CAU 1598</strain>
    </source>
</reference>
<dbReference type="EMBL" id="JACYTR010000038">
    <property type="protein sequence ID" value="MBD8527028.1"/>
    <property type="molecule type" value="Genomic_DNA"/>
</dbReference>
<dbReference type="AlphaFoldDB" id="A0AAW3ZLK4"/>
<keyword evidence="2" id="KW-0732">Signal</keyword>
<organism evidence="3 4">
    <name type="scientific">Pseudomarimonas arenosa</name>
    <dbReference type="NCBI Taxonomy" id="2774145"/>
    <lineage>
        <taxon>Bacteria</taxon>
        <taxon>Pseudomonadati</taxon>
        <taxon>Pseudomonadota</taxon>
        <taxon>Gammaproteobacteria</taxon>
        <taxon>Lysobacterales</taxon>
        <taxon>Lysobacteraceae</taxon>
        <taxon>Pseudomarimonas</taxon>
    </lineage>
</organism>